<dbReference type="NCBIfam" id="NF040493">
    <property type="entry name" value="TA_anti_VapB"/>
    <property type="match status" value="1"/>
</dbReference>
<dbReference type="Proteomes" id="UP001225788">
    <property type="component" value="Chromosome"/>
</dbReference>
<accession>A0ABY9JZP9</accession>
<keyword evidence="2" id="KW-1185">Reference proteome</keyword>
<gene>
    <name evidence="1" type="primary">vapB</name>
    <name evidence="1" type="ORF">Q9315_10070</name>
</gene>
<dbReference type="EMBL" id="CP132314">
    <property type="protein sequence ID" value="WLS01793.1"/>
    <property type="molecule type" value="Genomic_DNA"/>
</dbReference>
<dbReference type="PANTHER" id="PTHR37550:SF3">
    <property type="entry name" value="ANTITOXIN VAPB1"/>
    <property type="match status" value="1"/>
</dbReference>
<evidence type="ECO:0000313" key="1">
    <source>
        <dbReference type="EMBL" id="WLS01793.1"/>
    </source>
</evidence>
<dbReference type="Gene3D" id="2.10.260.10">
    <property type="match status" value="1"/>
</dbReference>
<evidence type="ECO:0000313" key="2">
    <source>
        <dbReference type="Proteomes" id="UP001225788"/>
    </source>
</evidence>
<dbReference type="InterPro" id="IPR051734">
    <property type="entry name" value="VapB_TA_antitoxins"/>
</dbReference>
<protein>
    <submittedName>
        <fullName evidence="1">Type II toxin-antitoxin system VapB family antitoxin</fullName>
    </submittedName>
</protein>
<sequence>MASSTVFTSNRSQAVRLPKSVAFPETVHQVDIIKVGRSRIVVPKGQRWDDLFLHGPRVSDDFLEERPQPAAEEREAF</sequence>
<dbReference type="InterPro" id="IPR047976">
    <property type="entry name" value="Anti_VapB2-like"/>
</dbReference>
<name>A0ABY9JZP9_9HYPH</name>
<proteinExistence type="predicted"/>
<reference evidence="1 2" key="1">
    <citation type="submission" date="2023-08" db="EMBL/GenBank/DDBJ databases">
        <title>Pathogen: clinical or host-associated sample.</title>
        <authorList>
            <person name="Hergert J."/>
            <person name="Casey R."/>
            <person name="Wagner J."/>
            <person name="Young E.L."/>
            <person name="Oakeson K.F."/>
        </authorList>
    </citation>
    <scope>NUCLEOTIDE SEQUENCE [LARGE SCALE GENOMIC DNA]</scope>
    <source>
        <strain evidence="1 2">UPHL-collab-2</strain>
    </source>
</reference>
<dbReference type="RefSeq" id="WP_306156933.1">
    <property type="nucleotide sequence ID" value="NZ_CP132314.1"/>
</dbReference>
<dbReference type="PANTHER" id="PTHR37550">
    <property type="entry name" value="ANTITOXIN VAPB1"/>
    <property type="match status" value="1"/>
</dbReference>
<organism evidence="1 2">
    <name type="scientific">Shinella oryzae</name>
    <dbReference type="NCBI Taxonomy" id="2871820"/>
    <lineage>
        <taxon>Bacteria</taxon>
        <taxon>Pseudomonadati</taxon>
        <taxon>Pseudomonadota</taxon>
        <taxon>Alphaproteobacteria</taxon>
        <taxon>Hyphomicrobiales</taxon>
        <taxon>Rhizobiaceae</taxon>
        <taxon>Shinella</taxon>
    </lineage>
</organism>